<name>A0ABU5PCB2_9PSED</name>
<dbReference type="InterPro" id="IPR013783">
    <property type="entry name" value="Ig-like_fold"/>
</dbReference>
<dbReference type="Gene3D" id="2.60.40.2470">
    <property type="entry name" value="SoxY domain"/>
    <property type="match status" value="1"/>
</dbReference>
<feature type="domain" description="Ig-like SoxY" evidence="3">
    <location>
        <begin position="35"/>
        <end position="134"/>
    </location>
</feature>
<feature type="signal peptide" evidence="1">
    <location>
        <begin position="1"/>
        <end position="18"/>
    </location>
</feature>
<protein>
    <submittedName>
        <fullName evidence="4">Thiosulfate oxidation carrier protein SoxY</fullName>
    </submittedName>
</protein>
<evidence type="ECO:0000313" key="4">
    <source>
        <dbReference type="EMBL" id="MEA1607322.1"/>
    </source>
</evidence>
<gene>
    <name evidence="4" type="ORF">SOP97_16090</name>
</gene>
<reference evidence="4 5" key="1">
    <citation type="submission" date="2023-12" db="EMBL/GenBank/DDBJ databases">
        <title>Pseudomonas sp. T5W1.</title>
        <authorList>
            <person name="Maltman C."/>
        </authorList>
    </citation>
    <scope>NUCLEOTIDE SEQUENCE [LARGE SCALE GENOMIC DNA]</scope>
    <source>
        <strain evidence="4 5">T5W1</strain>
    </source>
</reference>
<evidence type="ECO:0000259" key="3">
    <source>
        <dbReference type="Pfam" id="PF13501"/>
    </source>
</evidence>
<dbReference type="EMBL" id="JAYEET010000048">
    <property type="protein sequence ID" value="MEA1607322.1"/>
    <property type="molecule type" value="Genomic_DNA"/>
</dbReference>
<proteinExistence type="predicted"/>
<keyword evidence="5" id="KW-1185">Reference proteome</keyword>
<dbReference type="Gene3D" id="2.60.40.10">
    <property type="entry name" value="Immunoglobulins"/>
    <property type="match status" value="1"/>
</dbReference>
<dbReference type="Pfam" id="PF13501">
    <property type="entry name" value="SoxY"/>
    <property type="match status" value="1"/>
</dbReference>
<organism evidence="4 5">
    <name type="scientific">Pseudomonas spirodelae</name>
    <dbReference type="NCBI Taxonomy" id="3101751"/>
    <lineage>
        <taxon>Bacteria</taxon>
        <taxon>Pseudomonadati</taxon>
        <taxon>Pseudomonadota</taxon>
        <taxon>Gammaproteobacteria</taxon>
        <taxon>Pseudomonadales</taxon>
        <taxon>Pseudomonadaceae</taxon>
        <taxon>Pseudomonas</taxon>
    </lineage>
</organism>
<dbReference type="InterPro" id="IPR032711">
    <property type="entry name" value="SoxY"/>
</dbReference>
<evidence type="ECO:0000256" key="1">
    <source>
        <dbReference type="SAM" id="SignalP"/>
    </source>
</evidence>
<feature type="domain" description="Sulphur oxidation protein SoxZ" evidence="2">
    <location>
        <begin position="160"/>
        <end position="241"/>
    </location>
</feature>
<dbReference type="Proteomes" id="UP001292571">
    <property type="component" value="Unassembled WGS sequence"/>
</dbReference>
<feature type="chain" id="PRO_5047062356" evidence="1">
    <location>
        <begin position="19"/>
        <end position="243"/>
    </location>
</feature>
<accession>A0ABU5PCB2</accession>
<dbReference type="InterPro" id="IPR014880">
    <property type="entry name" value="SoxZ_dom"/>
</dbReference>
<evidence type="ECO:0000259" key="2">
    <source>
        <dbReference type="Pfam" id="PF08770"/>
    </source>
</evidence>
<comment type="caution">
    <text evidence="4">The sequence shown here is derived from an EMBL/GenBank/DDBJ whole genome shotgun (WGS) entry which is preliminary data.</text>
</comment>
<keyword evidence="1" id="KW-0732">Signal</keyword>
<sequence>MSLRAVLLMLMLAGPAAAQPWGQAQEAVEQWLQGAQAQTQGLTVEVPSWVEDGAFVAVDLTLHGAQPPLSLSLLRSGEEDPRIATVQLQAWEAPLRLSTRVRLPRSQQLIVLARDGRGRIWQAAQSVEVLASSCLSPSLGNSAATLGQLQGWLEAGEHGLELRSLLRHPMETGRRPGADGQLLARHLPTRFEINGTHGNLLRVEPFEGLAANPYWRLWLPTGHTPLLLRWVDADGREFRRQLP</sequence>
<dbReference type="Pfam" id="PF08770">
    <property type="entry name" value="SoxZ"/>
    <property type="match status" value="1"/>
</dbReference>
<evidence type="ECO:0000313" key="5">
    <source>
        <dbReference type="Proteomes" id="UP001292571"/>
    </source>
</evidence>
<dbReference type="InterPro" id="IPR014756">
    <property type="entry name" value="Ig_E-set"/>
</dbReference>
<dbReference type="RefSeq" id="WP_274086620.1">
    <property type="nucleotide sequence ID" value="NZ_JAYEET010000048.1"/>
</dbReference>
<dbReference type="SUPFAM" id="SSF81296">
    <property type="entry name" value="E set domains"/>
    <property type="match status" value="1"/>
</dbReference>
<dbReference type="InterPro" id="IPR038162">
    <property type="entry name" value="SoxY_sf"/>
</dbReference>